<keyword evidence="5 7" id="KW-0460">Magnesium</keyword>
<dbReference type="Pfam" id="PF00719">
    <property type="entry name" value="Pyrophosphatase"/>
    <property type="match status" value="1"/>
</dbReference>
<keyword evidence="4 7" id="KW-0378">Hydrolase</keyword>
<comment type="subunit">
    <text evidence="7">Homohexamer.</text>
</comment>
<evidence type="ECO:0000256" key="7">
    <source>
        <dbReference type="HAMAP-Rule" id="MF_00209"/>
    </source>
</evidence>
<comment type="catalytic activity">
    <reaction evidence="6 7">
        <text>diphosphate + H2O = 2 phosphate + H(+)</text>
        <dbReference type="Rhea" id="RHEA:24576"/>
        <dbReference type="ChEBI" id="CHEBI:15377"/>
        <dbReference type="ChEBI" id="CHEBI:15378"/>
        <dbReference type="ChEBI" id="CHEBI:33019"/>
        <dbReference type="ChEBI" id="CHEBI:43474"/>
        <dbReference type="EC" id="3.6.1.1"/>
    </reaction>
</comment>
<dbReference type="STRING" id="1802730.A2591_01170"/>
<keyword evidence="3 7" id="KW-0479">Metal-binding</keyword>
<feature type="binding site" evidence="7">
    <location>
        <position position="71"/>
    </location>
    <ligand>
        <name>Mg(2+)</name>
        <dbReference type="ChEBI" id="CHEBI:18420"/>
        <label>2</label>
    </ligand>
</feature>
<dbReference type="EC" id="3.6.1.1" evidence="7"/>
<dbReference type="Proteomes" id="UP000178168">
    <property type="component" value="Unassembled WGS sequence"/>
</dbReference>
<evidence type="ECO:0000256" key="5">
    <source>
        <dbReference type="ARBA" id="ARBA00022842"/>
    </source>
</evidence>
<protein>
    <recommendedName>
        <fullName evidence="7">Inorganic pyrophosphatase</fullName>
        <ecNumber evidence="7">3.6.1.1</ecNumber>
    </recommendedName>
    <alternativeName>
        <fullName evidence="7">Pyrophosphate phospho-hydrolase</fullName>
        <shortName evidence="7">PPase</shortName>
    </alternativeName>
</protein>
<feature type="binding site" evidence="7">
    <location>
        <position position="103"/>
    </location>
    <ligand>
        <name>Mg(2+)</name>
        <dbReference type="ChEBI" id="CHEBI:18420"/>
        <label>1</label>
    </ligand>
</feature>
<dbReference type="InterPro" id="IPR008162">
    <property type="entry name" value="Pyrophosphatase"/>
</dbReference>
<dbReference type="GO" id="GO:0006796">
    <property type="term" value="P:phosphate-containing compound metabolic process"/>
    <property type="evidence" value="ECO:0007669"/>
    <property type="project" value="InterPro"/>
</dbReference>
<evidence type="ECO:0000313" key="8">
    <source>
        <dbReference type="EMBL" id="OHA84920.1"/>
    </source>
</evidence>
<dbReference type="Gene3D" id="3.90.80.10">
    <property type="entry name" value="Inorganic pyrophosphatase"/>
    <property type="match status" value="1"/>
</dbReference>
<dbReference type="HAMAP" id="MF_00209">
    <property type="entry name" value="Inorganic_PPase"/>
    <property type="match status" value="1"/>
</dbReference>
<evidence type="ECO:0000256" key="6">
    <source>
        <dbReference type="ARBA" id="ARBA00047820"/>
    </source>
</evidence>
<dbReference type="FunFam" id="3.90.80.10:FF:000003">
    <property type="entry name" value="Inorganic pyrophosphatase"/>
    <property type="match status" value="1"/>
</dbReference>
<reference evidence="8 9" key="1">
    <citation type="journal article" date="2016" name="Nat. Commun.">
        <title>Thousands of microbial genomes shed light on interconnected biogeochemical processes in an aquifer system.</title>
        <authorList>
            <person name="Anantharaman K."/>
            <person name="Brown C.T."/>
            <person name="Hug L.A."/>
            <person name="Sharon I."/>
            <person name="Castelle C.J."/>
            <person name="Probst A.J."/>
            <person name="Thomas B.C."/>
            <person name="Singh A."/>
            <person name="Wilkins M.J."/>
            <person name="Karaoz U."/>
            <person name="Brodie E.L."/>
            <person name="Williams K.H."/>
            <person name="Hubbard S.S."/>
            <person name="Banfield J.F."/>
        </authorList>
    </citation>
    <scope>NUCLEOTIDE SEQUENCE [LARGE SCALE GENOMIC DNA]</scope>
</reference>
<evidence type="ECO:0000256" key="2">
    <source>
        <dbReference type="ARBA" id="ARBA00022490"/>
    </source>
</evidence>
<feature type="binding site" evidence="7">
    <location>
        <position position="71"/>
    </location>
    <ligand>
        <name>Mg(2+)</name>
        <dbReference type="ChEBI" id="CHEBI:18420"/>
        <label>1</label>
    </ligand>
</feature>
<evidence type="ECO:0000256" key="4">
    <source>
        <dbReference type="ARBA" id="ARBA00022801"/>
    </source>
</evidence>
<dbReference type="AlphaFoldDB" id="A0A1G2SIS5"/>
<feature type="binding site" evidence="7">
    <location>
        <position position="56"/>
    </location>
    <ligand>
        <name>substrate</name>
    </ligand>
</feature>
<evidence type="ECO:0000256" key="3">
    <source>
        <dbReference type="ARBA" id="ARBA00022723"/>
    </source>
</evidence>
<dbReference type="InterPro" id="IPR036649">
    <property type="entry name" value="Pyrophosphatase_sf"/>
</dbReference>
<comment type="similarity">
    <text evidence="7">Belongs to the PPase family.</text>
</comment>
<feature type="binding site" evidence="7">
    <location>
        <position position="30"/>
    </location>
    <ligand>
        <name>substrate</name>
    </ligand>
</feature>
<comment type="cofactor">
    <cofactor evidence="1 7">
        <name>Mg(2+)</name>
        <dbReference type="ChEBI" id="CHEBI:18420"/>
    </cofactor>
</comment>
<feature type="binding site" evidence="7">
    <location>
        <position position="66"/>
    </location>
    <ligand>
        <name>Mg(2+)</name>
        <dbReference type="ChEBI" id="CHEBI:18420"/>
        <label>1</label>
    </ligand>
</feature>
<dbReference type="PANTHER" id="PTHR10286">
    <property type="entry name" value="INORGANIC PYROPHOSPHATASE"/>
    <property type="match status" value="1"/>
</dbReference>
<evidence type="ECO:0000256" key="1">
    <source>
        <dbReference type="ARBA" id="ARBA00001946"/>
    </source>
</evidence>
<comment type="subcellular location">
    <subcellularLocation>
        <location evidence="7">Cytoplasm</location>
    </subcellularLocation>
</comment>
<dbReference type="GO" id="GO:0000287">
    <property type="term" value="F:magnesium ion binding"/>
    <property type="evidence" value="ECO:0007669"/>
    <property type="project" value="UniProtKB-UniRule"/>
</dbReference>
<dbReference type="CDD" id="cd00412">
    <property type="entry name" value="pyrophosphatase"/>
    <property type="match status" value="1"/>
</dbReference>
<feature type="binding site" evidence="7">
    <location>
        <position position="44"/>
    </location>
    <ligand>
        <name>substrate</name>
    </ligand>
</feature>
<comment type="function">
    <text evidence="7">Catalyzes the hydrolysis of inorganic pyrophosphate (PPi) forming two phosphate ions.</text>
</comment>
<dbReference type="GO" id="GO:0005737">
    <property type="term" value="C:cytoplasm"/>
    <property type="evidence" value="ECO:0007669"/>
    <property type="project" value="UniProtKB-SubCell"/>
</dbReference>
<comment type="caution">
    <text evidence="8">The sequence shown here is derived from an EMBL/GenBank/DDBJ whole genome shotgun (WGS) entry which is preliminary data.</text>
</comment>
<sequence>MNLWHDIEAGKNAPETVNVIVEINKGSKNKYEIDKETGMIALDRVAHTTQDFPFDYGFIPKTLWDDGDAVDVVLLTTHPLVPGILVKARPVAIMRMIDSGEGDDKIIAVPKDDPRWEHVKDIKDINPHTIKEIEHFYSTYKKLQHKEVTIEGFEGVAAAHEAVERGKTLYHEKFGA</sequence>
<organism evidence="8 9">
    <name type="scientific">Candidatus Yonathbacteria bacterium RIFOXYD1_FULL_52_36</name>
    <dbReference type="NCBI Taxonomy" id="1802730"/>
    <lineage>
        <taxon>Bacteria</taxon>
        <taxon>Candidatus Yonathiibacteriota</taxon>
    </lineage>
</organism>
<dbReference type="SUPFAM" id="SSF50324">
    <property type="entry name" value="Inorganic pyrophosphatase"/>
    <property type="match status" value="1"/>
</dbReference>
<proteinExistence type="inferred from homology"/>
<gene>
    <name evidence="7" type="primary">ppa</name>
    <name evidence="8" type="ORF">A2591_01170</name>
</gene>
<name>A0A1G2SIS5_9BACT</name>
<dbReference type="EMBL" id="MHUZ01000034">
    <property type="protein sequence ID" value="OHA84920.1"/>
    <property type="molecule type" value="Genomic_DNA"/>
</dbReference>
<keyword evidence="2 7" id="KW-0963">Cytoplasm</keyword>
<accession>A0A1G2SIS5</accession>
<dbReference type="GO" id="GO:0004427">
    <property type="term" value="F:inorganic diphosphate phosphatase activity"/>
    <property type="evidence" value="ECO:0007669"/>
    <property type="project" value="UniProtKB-UniRule"/>
</dbReference>
<evidence type="ECO:0000313" key="9">
    <source>
        <dbReference type="Proteomes" id="UP000178168"/>
    </source>
</evidence>
<feature type="binding site" evidence="7">
    <location>
        <position position="140"/>
    </location>
    <ligand>
        <name>substrate</name>
    </ligand>
</feature>